<feature type="transmembrane region" description="Helical" evidence="1">
    <location>
        <begin position="218"/>
        <end position="235"/>
    </location>
</feature>
<dbReference type="Pfam" id="PF07589">
    <property type="entry name" value="PEP-CTERM"/>
    <property type="match status" value="1"/>
</dbReference>
<evidence type="ECO:0000256" key="1">
    <source>
        <dbReference type="SAM" id="Phobius"/>
    </source>
</evidence>
<accession>A0A0C1U560</accession>
<dbReference type="EMBL" id="JXBL01000001">
    <property type="protein sequence ID" value="KIE42860.1"/>
    <property type="molecule type" value="Genomic_DNA"/>
</dbReference>
<dbReference type="InterPro" id="IPR013424">
    <property type="entry name" value="Ice-binding_C"/>
</dbReference>
<evidence type="ECO:0000256" key="2">
    <source>
        <dbReference type="SAM" id="SignalP"/>
    </source>
</evidence>
<dbReference type="RefSeq" id="WP_039645809.1">
    <property type="nucleotide sequence ID" value="NZ_JXBL01000001.1"/>
</dbReference>
<reference evidence="4 5" key="1">
    <citation type="submission" date="2015-01" db="EMBL/GenBank/DDBJ databases">
        <title>Genome sequence of the anaerobic bacterium Geobacter soli GSS01, a dissimilatory Fe(III) reducer from soil.</title>
        <authorList>
            <person name="Yang G."/>
            <person name="Zhou S."/>
        </authorList>
    </citation>
    <scope>NUCLEOTIDE SEQUENCE [LARGE SCALE GENOMIC DNA]</scope>
    <source>
        <strain evidence="4 5">GSS01</strain>
    </source>
</reference>
<keyword evidence="1" id="KW-0472">Membrane</keyword>
<sequence length="238" mass="25330">MKTQHMFILSLLIVMLTVTTAHAISLTYTYSDKDYLGGASWGTMTAYVEDANTLGIRYTAAPASVIGAGSTATAFAFTFSGVLPTAIYNPSRGAFSDDQDSLKWVAFEKKLSTLPPPQNGDEFTPVIDNKYVFEFAATEGDGRSINSSGVKAGQSDVFYMDFNSSAVDFLAFSLADLQSFVELTAVRLMGLSNDINGGSLFLAGKSEDGNHAPVPEPGTILLLGIGIAGLGLYRMKRG</sequence>
<evidence type="ECO:0000259" key="3">
    <source>
        <dbReference type="Pfam" id="PF07589"/>
    </source>
</evidence>
<keyword evidence="1" id="KW-1133">Transmembrane helix</keyword>
<feature type="chain" id="PRO_5002139203" evidence="2">
    <location>
        <begin position="24"/>
        <end position="238"/>
    </location>
</feature>
<evidence type="ECO:0000313" key="5">
    <source>
        <dbReference type="Proteomes" id="UP000031433"/>
    </source>
</evidence>
<gene>
    <name evidence="4" type="ORF">SE37_09550</name>
</gene>
<name>A0A0C1U560_9BACT</name>
<dbReference type="NCBIfam" id="TIGR02595">
    <property type="entry name" value="PEP_CTERM"/>
    <property type="match status" value="1"/>
</dbReference>
<protein>
    <submittedName>
        <fullName evidence="4">PEP motif-containing protein exosortase substrate</fullName>
    </submittedName>
</protein>
<comment type="caution">
    <text evidence="4">The sequence shown here is derived from an EMBL/GenBank/DDBJ whole genome shotgun (WGS) entry which is preliminary data.</text>
</comment>
<dbReference type="AlphaFoldDB" id="A0A0C1U560"/>
<keyword evidence="2" id="KW-0732">Signal</keyword>
<dbReference type="Proteomes" id="UP000031433">
    <property type="component" value="Unassembled WGS sequence"/>
</dbReference>
<evidence type="ECO:0000313" key="4">
    <source>
        <dbReference type="EMBL" id="KIE42860.1"/>
    </source>
</evidence>
<feature type="domain" description="Ice-binding protein C-terminal" evidence="3">
    <location>
        <begin position="213"/>
        <end position="233"/>
    </location>
</feature>
<keyword evidence="1" id="KW-0812">Transmembrane</keyword>
<organism evidence="4 5">
    <name type="scientific">Geobacter soli</name>
    <dbReference type="NCBI Taxonomy" id="1510391"/>
    <lineage>
        <taxon>Bacteria</taxon>
        <taxon>Pseudomonadati</taxon>
        <taxon>Thermodesulfobacteriota</taxon>
        <taxon>Desulfuromonadia</taxon>
        <taxon>Geobacterales</taxon>
        <taxon>Geobacteraceae</taxon>
        <taxon>Geobacter</taxon>
    </lineage>
</organism>
<keyword evidence="5" id="KW-1185">Reference proteome</keyword>
<proteinExistence type="predicted"/>
<feature type="signal peptide" evidence="2">
    <location>
        <begin position="1"/>
        <end position="23"/>
    </location>
</feature>